<evidence type="ECO:0000259" key="1">
    <source>
        <dbReference type="Pfam" id="PF07883"/>
    </source>
</evidence>
<reference key="1">
    <citation type="submission" date="2010-11" db="EMBL/GenBank/DDBJ databases">
        <title>The complete genome of Paludibacter propionicigenes DSM 17365.</title>
        <authorList>
            <consortium name="US DOE Joint Genome Institute (JGI-PGF)"/>
            <person name="Lucas S."/>
            <person name="Copeland A."/>
            <person name="Lapidus A."/>
            <person name="Bruce D."/>
            <person name="Goodwin L."/>
            <person name="Pitluck S."/>
            <person name="Kyrpides N."/>
            <person name="Mavromatis K."/>
            <person name="Ivanova N."/>
            <person name="Munk A.C."/>
            <person name="Brettin T."/>
            <person name="Detter J.C."/>
            <person name="Han C."/>
            <person name="Tapia R."/>
            <person name="Land M."/>
            <person name="Hauser L."/>
            <person name="Markowitz V."/>
            <person name="Cheng J.-F."/>
            <person name="Hugenholtz P."/>
            <person name="Woyke T."/>
            <person name="Wu D."/>
            <person name="Gronow S."/>
            <person name="Wellnitz S."/>
            <person name="Brambilla E."/>
            <person name="Klenk H.-P."/>
            <person name="Eisen J.A."/>
        </authorList>
    </citation>
    <scope>NUCLEOTIDE SEQUENCE</scope>
    <source>
        <strain>WB4</strain>
    </source>
</reference>
<dbReference type="STRING" id="694427.Palpr_0798"/>
<dbReference type="PIRSF" id="PIRSF029883">
    <property type="entry name" value="KdgF"/>
    <property type="match status" value="1"/>
</dbReference>
<dbReference type="PANTHER" id="PTHR40112">
    <property type="entry name" value="H2HPP ISOMERASE"/>
    <property type="match status" value="1"/>
</dbReference>
<dbReference type="AlphaFoldDB" id="E4T2K8"/>
<protein>
    <submittedName>
        <fullName evidence="2">Cupin 2 conserved barrel domain protein</fullName>
    </submittedName>
</protein>
<reference evidence="2 3" key="2">
    <citation type="journal article" date="2011" name="Stand. Genomic Sci.">
        <title>Complete genome sequence of Paludibacter propionicigenes type strain (WB4).</title>
        <authorList>
            <person name="Gronow S."/>
            <person name="Munk C."/>
            <person name="Lapidus A."/>
            <person name="Nolan M."/>
            <person name="Lucas S."/>
            <person name="Hammon N."/>
            <person name="Deshpande S."/>
            <person name="Cheng J.F."/>
            <person name="Tapia R."/>
            <person name="Han C."/>
            <person name="Goodwin L."/>
            <person name="Pitluck S."/>
            <person name="Liolios K."/>
            <person name="Ivanova N."/>
            <person name="Mavromatis K."/>
            <person name="Mikhailova N."/>
            <person name="Pati A."/>
            <person name="Chen A."/>
            <person name="Palaniappan K."/>
            <person name="Land M."/>
            <person name="Hauser L."/>
            <person name="Chang Y.J."/>
            <person name="Jeffries C.D."/>
            <person name="Brambilla E."/>
            <person name="Rohde M."/>
            <person name="Goker M."/>
            <person name="Detter J.C."/>
            <person name="Woyke T."/>
            <person name="Bristow J."/>
            <person name="Eisen J.A."/>
            <person name="Markowitz V."/>
            <person name="Hugenholtz P."/>
            <person name="Kyrpides N.C."/>
            <person name="Klenk H.P."/>
        </authorList>
    </citation>
    <scope>NUCLEOTIDE SEQUENCE [LARGE SCALE GENOMIC DNA]</scope>
    <source>
        <strain evidence="3">DSM 17365 / JCM 13257 / WB4</strain>
    </source>
</reference>
<dbReference type="Pfam" id="PF07883">
    <property type="entry name" value="Cupin_2"/>
    <property type="match status" value="1"/>
</dbReference>
<dbReference type="HOGENOM" id="CLU_134269_1_1_10"/>
<dbReference type="SUPFAM" id="SSF51182">
    <property type="entry name" value="RmlC-like cupins"/>
    <property type="match status" value="1"/>
</dbReference>
<name>E4T2K8_PALPW</name>
<dbReference type="InterPro" id="IPR052535">
    <property type="entry name" value="Bacilysin_H2HPP_isomerase"/>
</dbReference>
<evidence type="ECO:0000313" key="3">
    <source>
        <dbReference type="Proteomes" id="UP000008718"/>
    </source>
</evidence>
<dbReference type="InterPro" id="IPR013096">
    <property type="entry name" value="Cupin_2"/>
</dbReference>
<dbReference type="EMBL" id="CP002345">
    <property type="protein sequence ID" value="ADQ78952.1"/>
    <property type="molecule type" value="Genomic_DNA"/>
</dbReference>
<dbReference type="InterPro" id="IPR011051">
    <property type="entry name" value="RmlC_Cupin_sf"/>
</dbReference>
<dbReference type="Gene3D" id="2.60.120.10">
    <property type="entry name" value="Jelly Rolls"/>
    <property type="match status" value="1"/>
</dbReference>
<evidence type="ECO:0000313" key="2">
    <source>
        <dbReference type="EMBL" id="ADQ78952.1"/>
    </source>
</evidence>
<keyword evidence="3" id="KW-1185">Reference proteome</keyword>
<feature type="domain" description="Cupin type-2" evidence="1">
    <location>
        <begin position="37"/>
        <end position="92"/>
    </location>
</feature>
<dbReference type="PANTHER" id="PTHR40112:SF1">
    <property type="entry name" value="H2HPP ISOMERASE"/>
    <property type="match status" value="1"/>
</dbReference>
<dbReference type="KEGG" id="ppn:Palpr_0798"/>
<dbReference type="CDD" id="cd02238">
    <property type="entry name" value="cupin_KdgF"/>
    <property type="match status" value="1"/>
</dbReference>
<accession>E4T2K8</accession>
<proteinExistence type="predicted"/>
<dbReference type="InterPro" id="IPR025499">
    <property type="entry name" value="KdgF"/>
</dbReference>
<dbReference type="RefSeq" id="WP_013444321.1">
    <property type="nucleotide sequence ID" value="NC_014734.1"/>
</dbReference>
<gene>
    <name evidence="2" type="ordered locus">Palpr_0798</name>
</gene>
<dbReference type="Proteomes" id="UP000008718">
    <property type="component" value="Chromosome"/>
</dbReference>
<sequence length="111" mass="12364">MNSKDYLFEAETVWEDLGNGIRRQIMGYDDQLMTVKVEFEAGAVGSLHAHPHSQTTYVASGTYRFEIGSEKKIVKGGDGLYIAPNVVHGVICLKRGILIDSFSPVREDFLK</sequence>
<dbReference type="InterPro" id="IPR014710">
    <property type="entry name" value="RmlC-like_jellyroll"/>
</dbReference>
<dbReference type="eggNOG" id="COG1917">
    <property type="taxonomic scope" value="Bacteria"/>
</dbReference>
<organism evidence="2 3">
    <name type="scientific">Paludibacter propionicigenes (strain DSM 17365 / JCM 13257 / WB4)</name>
    <dbReference type="NCBI Taxonomy" id="694427"/>
    <lineage>
        <taxon>Bacteria</taxon>
        <taxon>Pseudomonadati</taxon>
        <taxon>Bacteroidota</taxon>
        <taxon>Bacteroidia</taxon>
        <taxon>Bacteroidales</taxon>
        <taxon>Paludibacteraceae</taxon>
        <taxon>Paludibacter</taxon>
    </lineage>
</organism>